<feature type="region of interest" description="Disordered" evidence="1">
    <location>
        <begin position="423"/>
        <end position="470"/>
    </location>
</feature>
<evidence type="ECO:0000256" key="1">
    <source>
        <dbReference type="SAM" id="MobiDB-lite"/>
    </source>
</evidence>
<dbReference type="SUPFAM" id="SSF56112">
    <property type="entry name" value="Protein kinase-like (PK-like)"/>
    <property type="match status" value="1"/>
</dbReference>
<organism evidence="2 3">
    <name type="scientific">Lasallia pustulata</name>
    <dbReference type="NCBI Taxonomy" id="136370"/>
    <lineage>
        <taxon>Eukaryota</taxon>
        <taxon>Fungi</taxon>
        <taxon>Dikarya</taxon>
        <taxon>Ascomycota</taxon>
        <taxon>Pezizomycotina</taxon>
        <taxon>Lecanoromycetes</taxon>
        <taxon>OSLEUM clade</taxon>
        <taxon>Umbilicariomycetidae</taxon>
        <taxon>Umbilicariales</taxon>
        <taxon>Umbilicariaceae</taxon>
        <taxon>Lasallia</taxon>
    </lineage>
</organism>
<feature type="compositionally biased region" description="Basic and acidic residues" evidence="1">
    <location>
        <begin position="431"/>
        <end position="440"/>
    </location>
</feature>
<dbReference type="EMBL" id="VXIT01000011">
    <property type="protein sequence ID" value="KAA6409512.1"/>
    <property type="molecule type" value="Genomic_DNA"/>
</dbReference>
<comment type="caution">
    <text evidence="2">The sequence shown here is derived from an EMBL/GenBank/DDBJ whole genome shotgun (WGS) entry which is preliminary data.</text>
</comment>
<dbReference type="Proteomes" id="UP000324767">
    <property type="component" value="Unassembled WGS sequence"/>
</dbReference>
<accession>A0A5M8PKU3</accession>
<evidence type="ECO:0008006" key="4">
    <source>
        <dbReference type="Google" id="ProtNLM"/>
    </source>
</evidence>
<evidence type="ECO:0000313" key="3">
    <source>
        <dbReference type="Proteomes" id="UP000324767"/>
    </source>
</evidence>
<evidence type="ECO:0000313" key="2">
    <source>
        <dbReference type="EMBL" id="KAA6409512.1"/>
    </source>
</evidence>
<protein>
    <recommendedName>
        <fullName evidence="4">Protein kinase-like domain</fullName>
    </recommendedName>
</protein>
<dbReference type="OrthoDB" id="2156052at2759"/>
<dbReference type="InterPro" id="IPR011009">
    <property type="entry name" value="Kinase-like_dom_sf"/>
</dbReference>
<dbReference type="AlphaFoldDB" id="A0A5M8PKU3"/>
<feature type="compositionally biased region" description="Basic and acidic residues" evidence="1">
    <location>
        <begin position="456"/>
        <end position="470"/>
    </location>
</feature>
<name>A0A5M8PKU3_9LECA</name>
<proteinExistence type="predicted"/>
<feature type="compositionally biased region" description="Low complexity" evidence="1">
    <location>
        <begin position="29"/>
        <end position="45"/>
    </location>
</feature>
<dbReference type="Gene3D" id="1.10.510.10">
    <property type="entry name" value="Transferase(Phosphotransferase) domain 1"/>
    <property type="match status" value="1"/>
</dbReference>
<gene>
    <name evidence="2" type="ORF">FRX48_07066</name>
</gene>
<feature type="region of interest" description="Disordered" evidence="1">
    <location>
        <begin position="29"/>
        <end position="51"/>
    </location>
</feature>
<reference evidence="2 3" key="1">
    <citation type="submission" date="2019-09" db="EMBL/GenBank/DDBJ databases">
        <title>The hologenome of the rock-dwelling lichen Lasallia pustulata.</title>
        <authorList>
            <person name="Greshake Tzovaras B."/>
            <person name="Segers F."/>
            <person name="Bicker A."/>
            <person name="Dal Grande F."/>
            <person name="Otte J."/>
            <person name="Hankeln T."/>
            <person name="Schmitt I."/>
            <person name="Ebersberger I."/>
        </authorList>
    </citation>
    <scope>NUCLEOTIDE SEQUENCE [LARGE SCALE GENOMIC DNA]</scope>
    <source>
        <strain evidence="2">A1-1</strain>
    </source>
</reference>
<sequence>MSFQRESEVQRLLEQLQLAEQRALAEQQARQTAEQRAGEAEQQALAERRRNRPTTFEEFIRCAHNHLSKFEVQTDKSLSTKGSITSPKNRICPVRLQPWTEFPQIQQYHFDTADSYFHPPVTPPPRLFSPIIHLEILGHRVKTRKLASEKDLESYERFAVEDHELANISDFPDGVVFENHANTLSDLAEEVQERLHVDHRTSAARPLYADQICVYRNSEGIDSLLLIVEYKPPHKLSVHNLRAGLRPMNVLEEVVNRTTIPAEGDEKLRCNADRLVAAVVTQTFSQMIESGVEYSCVNTGEALVFLQVRQDDPTTVYYHLAEPNQEVAVDDDLGFLYPRTAISQMFSFCLMALKSSLRSQQWRDDASRRLPRYEVDYEAVLRQIPEEERKQTPSSAFKPSRYHVNPRSPYFFWRRKARSSCHTDEAVGDQRASRSDRSDESAEGPETPTKSSGPAKGKEPAQRVGERSRSDIGARKYCTQACLLGLVQQTGLDKNCPNVALHRRRVKDNRHAVNKRMFRQLLQRQLGEDLDHDCEPLGKQGARGALFKITLRQFGYTLAGKGTVQAFVEDLRYEGRVYQRLKSLQGSVIPVHLGNIDLAKVYYLDIGVRIQHMTMMAWVGEQAAADGEVTHCQIDEQVRSTVEEIRWFGVTHGDLHGPNILWSQELERVMLIDFERSGLSPCKRRYGCTDGRGVVLQSRSGNQPGTGRTLERHENGTIMVSKEQDRLLFLPKPDAASFGPIITTSLSSHKLAVKKDRSGCVERGALPGIPQRAHAESLDAEARMQKADKQSLEVLSHENYLQLEDVSLVITISFAICVEPPQGTMSECKNDAEMAFRTGEVMDDSFAHPGVDFLPVLVLVDDQLLEFDLNGDEFWLDKGLTQALVSKPVTSSWALVC</sequence>
<dbReference type="Pfam" id="PF06293">
    <property type="entry name" value="Kdo"/>
    <property type="match status" value="1"/>
</dbReference>